<dbReference type="Proteomes" id="UP000706926">
    <property type="component" value="Unassembled WGS sequence"/>
</dbReference>
<evidence type="ECO:0000256" key="1">
    <source>
        <dbReference type="SAM" id="MobiDB-lite"/>
    </source>
</evidence>
<keyword evidence="4" id="KW-1185">Reference proteome</keyword>
<feature type="compositionally biased region" description="Basic and acidic residues" evidence="1">
    <location>
        <begin position="364"/>
        <end position="379"/>
    </location>
</feature>
<dbReference type="InterPro" id="IPR029058">
    <property type="entry name" value="AB_hydrolase_fold"/>
</dbReference>
<accession>A0ABS4F7Y1</accession>
<dbReference type="PANTHER" id="PTHR11614">
    <property type="entry name" value="PHOSPHOLIPASE-RELATED"/>
    <property type="match status" value="1"/>
</dbReference>
<evidence type="ECO:0000313" key="4">
    <source>
        <dbReference type="Proteomes" id="UP000706926"/>
    </source>
</evidence>
<protein>
    <submittedName>
        <fullName evidence="3">Alpha-beta hydrolase superfamily lysophospholipase</fullName>
    </submittedName>
</protein>
<dbReference type="GO" id="GO:0016787">
    <property type="term" value="F:hydrolase activity"/>
    <property type="evidence" value="ECO:0007669"/>
    <property type="project" value="UniProtKB-KW"/>
</dbReference>
<comment type="caution">
    <text evidence="3">The sequence shown here is derived from an EMBL/GenBank/DDBJ whole genome shotgun (WGS) entry which is preliminary data.</text>
</comment>
<keyword evidence="3" id="KW-0378">Hydrolase</keyword>
<feature type="region of interest" description="Disordered" evidence="1">
    <location>
        <begin position="313"/>
        <end position="379"/>
    </location>
</feature>
<organism evidence="3 4">
    <name type="scientific">Paenibacillus lactis</name>
    <dbReference type="NCBI Taxonomy" id="228574"/>
    <lineage>
        <taxon>Bacteria</taxon>
        <taxon>Bacillati</taxon>
        <taxon>Bacillota</taxon>
        <taxon>Bacilli</taxon>
        <taxon>Bacillales</taxon>
        <taxon>Paenibacillaceae</taxon>
        <taxon>Paenibacillus</taxon>
    </lineage>
</organism>
<dbReference type="SUPFAM" id="SSF53474">
    <property type="entry name" value="alpha/beta-Hydrolases"/>
    <property type="match status" value="1"/>
</dbReference>
<reference evidence="3 4" key="1">
    <citation type="submission" date="2021-03" db="EMBL/GenBank/DDBJ databases">
        <title>Genomic Encyclopedia of Type Strains, Phase IV (KMG-IV): sequencing the most valuable type-strain genomes for metagenomic binning, comparative biology and taxonomic classification.</title>
        <authorList>
            <person name="Goeker M."/>
        </authorList>
    </citation>
    <scope>NUCLEOTIDE SEQUENCE [LARGE SCALE GENOMIC DNA]</scope>
    <source>
        <strain evidence="3 4">DSM 15596</strain>
    </source>
</reference>
<dbReference type="EMBL" id="JAGGKI010000003">
    <property type="protein sequence ID" value="MBP1892323.1"/>
    <property type="molecule type" value="Genomic_DNA"/>
</dbReference>
<evidence type="ECO:0000313" key="3">
    <source>
        <dbReference type="EMBL" id="MBP1892323.1"/>
    </source>
</evidence>
<evidence type="ECO:0000259" key="2">
    <source>
        <dbReference type="Pfam" id="PF12146"/>
    </source>
</evidence>
<dbReference type="Pfam" id="PF12146">
    <property type="entry name" value="Hydrolase_4"/>
    <property type="match status" value="1"/>
</dbReference>
<feature type="domain" description="Serine aminopeptidase S33" evidence="2">
    <location>
        <begin position="29"/>
        <end position="290"/>
    </location>
</feature>
<dbReference type="InterPro" id="IPR022742">
    <property type="entry name" value="Hydrolase_4"/>
</dbReference>
<dbReference type="InterPro" id="IPR051044">
    <property type="entry name" value="MAG_DAG_Lipase"/>
</dbReference>
<sequence>MQSESFTMLNAEAMPIHVYKWLPDSETRIRAVVQIAHGMCETGKRYEELAALLTGHGFAVYANDHRGHGLTAGNLEHLGDAGENGFEGMIEDQLLLASELRKEYPGLPLFLMGHSMGSFLTQKIMCIHGDRFDGFILSGTNGPQKMLRLGIQLASAQMRLQGSTHRSLMLNAIVFGPYNKGFGVIRTPFDWLSRDETEVDKYIDDPYCGQVCSARFFRDFFRLLLQLHKPQLMKGLRKDKPVYVFSGEEDPVGQRGKGVRQLIELYREYGIADLEYRLYPGGRHEMLHEINRDEVAANLLDWLERHTPADTLGDAASIEDANVRDASDASAEDANASDTSAEDTRTENVSPKDARSENALAKDASAEDKSSADAPPKDA</sequence>
<name>A0ABS4F7Y1_9BACL</name>
<feature type="compositionally biased region" description="Basic and acidic residues" evidence="1">
    <location>
        <begin position="342"/>
        <end position="356"/>
    </location>
</feature>
<gene>
    <name evidence="3" type="ORF">J2Z18_001399</name>
</gene>
<dbReference type="Gene3D" id="3.40.50.1820">
    <property type="entry name" value="alpha/beta hydrolase"/>
    <property type="match status" value="1"/>
</dbReference>
<proteinExistence type="predicted"/>
<feature type="compositionally biased region" description="Low complexity" evidence="1">
    <location>
        <begin position="328"/>
        <end position="339"/>
    </location>
</feature>